<sequence length="153" mass="17615">MNLHFEPITSENRATALNLKIAGSQHGFIESVEQCLSEADRCKRWHPVGIYDGDTMVGFAMYGFFLWQYLPFGRLWMDRLLIDEKYQGKGYGTAALSGLLKLLIQNYRSRKIYLSVIEGNEAAVHLYEKFGFSFNGKQDLHGEHIMVYQVKPE</sequence>
<keyword evidence="1 4" id="KW-0808">Transferase</keyword>
<dbReference type="Proteomes" id="UP000095544">
    <property type="component" value="Unassembled WGS sequence"/>
</dbReference>
<dbReference type="PANTHER" id="PTHR43420:SF47">
    <property type="entry name" value="N-ACETYLTRANSFERASE DOMAIN-CONTAINING PROTEIN"/>
    <property type="match status" value="1"/>
</dbReference>
<dbReference type="InterPro" id="IPR050680">
    <property type="entry name" value="YpeA/RimI_acetyltransf"/>
</dbReference>
<protein>
    <submittedName>
        <fullName evidence="4">Spermine/spermidine acetyltransferase</fullName>
        <ecNumber evidence="4">2.3.1.57</ecNumber>
    </submittedName>
</protein>
<evidence type="ECO:0000256" key="1">
    <source>
        <dbReference type="ARBA" id="ARBA00022679"/>
    </source>
</evidence>
<dbReference type="PANTHER" id="PTHR43420">
    <property type="entry name" value="ACETYLTRANSFERASE"/>
    <property type="match status" value="1"/>
</dbReference>
<reference evidence="4 5" key="1">
    <citation type="submission" date="2015-09" db="EMBL/GenBank/DDBJ databases">
        <authorList>
            <consortium name="Pathogen Informatics"/>
        </authorList>
    </citation>
    <scope>NUCLEOTIDE SEQUENCE [LARGE SCALE GENOMIC DNA]</scope>
    <source>
        <strain evidence="4 5">2789STDY5834876</strain>
    </source>
</reference>
<proteinExistence type="predicted"/>
<dbReference type="CDD" id="cd04301">
    <property type="entry name" value="NAT_SF"/>
    <property type="match status" value="1"/>
</dbReference>
<dbReference type="Pfam" id="PF00583">
    <property type="entry name" value="Acetyltransf_1"/>
    <property type="match status" value="1"/>
</dbReference>
<organism evidence="4 5">
    <name type="scientific">Faecalicatena contorta</name>
    <dbReference type="NCBI Taxonomy" id="39482"/>
    <lineage>
        <taxon>Bacteria</taxon>
        <taxon>Bacillati</taxon>
        <taxon>Bacillota</taxon>
        <taxon>Clostridia</taxon>
        <taxon>Lachnospirales</taxon>
        <taxon>Lachnospiraceae</taxon>
        <taxon>Faecalicatena</taxon>
    </lineage>
</organism>
<dbReference type="STRING" id="39482.ERS852491_03992"/>
<dbReference type="Gene3D" id="1.10.287.900">
    <property type="entry name" value="The crystal structure of the spermine/spermidine acetyltransferase from enterococcus faecali"/>
    <property type="match status" value="1"/>
</dbReference>
<dbReference type="PROSITE" id="PS51186">
    <property type="entry name" value="GNAT"/>
    <property type="match status" value="1"/>
</dbReference>
<dbReference type="AlphaFoldDB" id="A0A174JQ31"/>
<dbReference type="EC" id="2.3.1.57" evidence="4"/>
<evidence type="ECO:0000313" key="4">
    <source>
        <dbReference type="EMBL" id="CUP00731.1"/>
    </source>
</evidence>
<dbReference type="GO" id="GO:0004145">
    <property type="term" value="F:diamine N-acetyltransferase activity"/>
    <property type="evidence" value="ECO:0007669"/>
    <property type="project" value="UniProtKB-EC"/>
</dbReference>
<dbReference type="OrthoDB" id="9127144at2"/>
<dbReference type="InterPro" id="IPR000182">
    <property type="entry name" value="GNAT_dom"/>
</dbReference>
<feature type="domain" description="N-acetyltransferase" evidence="3">
    <location>
        <begin position="3"/>
        <end position="153"/>
    </location>
</feature>
<dbReference type="Gene3D" id="3.40.630.30">
    <property type="match status" value="1"/>
</dbReference>
<dbReference type="InterPro" id="IPR016181">
    <property type="entry name" value="Acyl_CoA_acyltransferase"/>
</dbReference>
<evidence type="ECO:0000256" key="2">
    <source>
        <dbReference type="ARBA" id="ARBA00023315"/>
    </source>
</evidence>
<dbReference type="InterPro" id="IPR027455">
    <property type="entry name" value="Sper_AcTfrase_N"/>
</dbReference>
<evidence type="ECO:0000259" key="3">
    <source>
        <dbReference type="PROSITE" id="PS51186"/>
    </source>
</evidence>
<keyword evidence="2 4" id="KW-0012">Acyltransferase</keyword>
<dbReference type="EMBL" id="CYZU01000049">
    <property type="protein sequence ID" value="CUP00731.1"/>
    <property type="molecule type" value="Genomic_DNA"/>
</dbReference>
<gene>
    <name evidence="4" type="primary">bltD_2</name>
    <name evidence="4" type="ORF">ERS852491_03992</name>
</gene>
<dbReference type="RefSeq" id="WP_050641104.1">
    <property type="nucleotide sequence ID" value="NZ_CABKUE010000009.1"/>
</dbReference>
<evidence type="ECO:0000313" key="5">
    <source>
        <dbReference type="Proteomes" id="UP000095544"/>
    </source>
</evidence>
<accession>A0A174JQ31</accession>
<dbReference type="SUPFAM" id="SSF55729">
    <property type="entry name" value="Acyl-CoA N-acyltransferases (Nat)"/>
    <property type="match status" value="1"/>
</dbReference>
<name>A0A174JQ31_9FIRM</name>